<feature type="domain" description="HTH gntR-type" evidence="4">
    <location>
        <begin position="11"/>
        <end position="78"/>
    </location>
</feature>
<dbReference type="GO" id="GO:0003677">
    <property type="term" value="F:DNA binding"/>
    <property type="evidence" value="ECO:0007669"/>
    <property type="project" value="UniProtKB-KW"/>
</dbReference>
<dbReference type="PROSITE" id="PS50949">
    <property type="entry name" value="HTH_GNTR"/>
    <property type="match status" value="1"/>
</dbReference>
<dbReference type="Pfam" id="PF00392">
    <property type="entry name" value="GntR"/>
    <property type="match status" value="1"/>
</dbReference>
<dbReference type="SUPFAM" id="SSF48008">
    <property type="entry name" value="GntR ligand-binding domain-like"/>
    <property type="match status" value="1"/>
</dbReference>
<proteinExistence type="predicted"/>
<sequence length="238" mass="27167">MTQEPGTSEARARYDRIYATLRKRICLLDYPPGRRLREEDLAEEFHVSRTPIRRVLARLEDEGLVQSVHGVGTIVTDFDIESLSEVYRLRIELAELTGKLSPVAPDEALIRELAELEGRAQDLLRLPDAREFARLNMEFFHLLQSLTSNEPLRQVSERLYFQTTRIWLKTASRLGHYRNVLREEVDAFIREMRDVSLALESGDLAAVGHIRRAHISMSYSRLLAKAQSSAAPPAANSI</sequence>
<evidence type="ECO:0000259" key="4">
    <source>
        <dbReference type="PROSITE" id="PS50949"/>
    </source>
</evidence>
<evidence type="ECO:0000256" key="1">
    <source>
        <dbReference type="ARBA" id="ARBA00023015"/>
    </source>
</evidence>
<dbReference type="InterPro" id="IPR036388">
    <property type="entry name" value="WH-like_DNA-bd_sf"/>
</dbReference>
<name>A0A084UA47_9HYPH</name>
<comment type="caution">
    <text evidence="5">The sequence shown here is derived from an EMBL/GenBank/DDBJ whole genome shotgun (WGS) entry which is preliminary data.</text>
</comment>
<dbReference type="SMART" id="SM00345">
    <property type="entry name" value="HTH_GNTR"/>
    <property type="match status" value="1"/>
</dbReference>
<dbReference type="InterPro" id="IPR000524">
    <property type="entry name" value="Tscrpt_reg_HTH_GntR"/>
</dbReference>
<reference evidence="5 6" key="1">
    <citation type="submission" date="2014-05" db="EMBL/GenBank/DDBJ databases">
        <title>Draft Genome Sequence of Nitratireductor basaltis Strain UMTGB225, A Marine Bacterium Isolated from Green Barrel Tunicate.</title>
        <authorList>
            <person name="Gan H.Y."/>
        </authorList>
    </citation>
    <scope>NUCLEOTIDE SEQUENCE [LARGE SCALE GENOMIC DNA]</scope>
    <source>
        <strain evidence="5 6">UMTGB225</strain>
    </source>
</reference>
<dbReference type="CDD" id="cd07377">
    <property type="entry name" value="WHTH_GntR"/>
    <property type="match status" value="1"/>
</dbReference>
<dbReference type="eggNOG" id="COG1802">
    <property type="taxonomic scope" value="Bacteria"/>
</dbReference>
<evidence type="ECO:0000256" key="3">
    <source>
        <dbReference type="ARBA" id="ARBA00023163"/>
    </source>
</evidence>
<dbReference type="InterPro" id="IPR008920">
    <property type="entry name" value="TF_FadR/GntR_C"/>
</dbReference>
<dbReference type="PATRIC" id="fig|472175.3.peg.864"/>
<dbReference type="STRING" id="472175.EL18_00852"/>
<keyword evidence="6" id="KW-1185">Reference proteome</keyword>
<dbReference type="GO" id="GO:0003700">
    <property type="term" value="F:DNA-binding transcription factor activity"/>
    <property type="evidence" value="ECO:0007669"/>
    <property type="project" value="InterPro"/>
</dbReference>
<protein>
    <submittedName>
        <fullName evidence="5">GntR family transcriptional regulator</fullName>
    </submittedName>
</protein>
<dbReference type="RefSeq" id="WP_036480072.1">
    <property type="nucleotide sequence ID" value="NZ_JMQM01000001.1"/>
</dbReference>
<evidence type="ECO:0000256" key="2">
    <source>
        <dbReference type="ARBA" id="ARBA00023125"/>
    </source>
</evidence>
<organism evidence="5 6">
    <name type="scientific">Nitratireductor basaltis</name>
    <dbReference type="NCBI Taxonomy" id="472175"/>
    <lineage>
        <taxon>Bacteria</taxon>
        <taxon>Pseudomonadati</taxon>
        <taxon>Pseudomonadota</taxon>
        <taxon>Alphaproteobacteria</taxon>
        <taxon>Hyphomicrobiales</taxon>
        <taxon>Phyllobacteriaceae</taxon>
        <taxon>Nitratireductor</taxon>
    </lineage>
</organism>
<dbReference type="SUPFAM" id="SSF46785">
    <property type="entry name" value="Winged helix' DNA-binding domain"/>
    <property type="match status" value="1"/>
</dbReference>
<dbReference type="InterPro" id="IPR036390">
    <property type="entry name" value="WH_DNA-bd_sf"/>
</dbReference>
<keyword evidence="3" id="KW-0804">Transcription</keyword>
<dbReference type="Gene3D" id="1.10.10.10">
    <property type="entry name" value="Winged helix-like DNA-binding domain superfamily/Winged helix DNA-binding domain"/>
    <property type="match status" value="1"/>
</dbReference>
<dbReference type="PANTHER" id="PTHR43537">
    <property type="entry name" value="TRANSCRIPTIONAL REGULATOR, GNTR FAMILY"/>
    <property type="match status" value="1"/>
</dbReference>
<dbReference type="OrthoDB" id="9789310at2"/>
<dbReference type="PANTHER" id="PTHR43537:SF5">
    <property type="entry name" value="UXU OPERON TRANSCRIPTIONAL REGULATOR"/>
    <property type="match status" value="1"/>
</dbReference>
<dbReference type="InterPro" id="IPR011711">
    <property type="entry name" value="GntR_C"/>
</dbReference>
<dbReference type="Proteomes" id="UP000053675">
    <property type="component" value="Unassembled WGS sequence"/>
</dbReference>
<dbReference type="Pfam" id="PF07729">
    <property type="entry name" value="FCD"/>
    <property type="match status" value="1"/>
</dbReference>
<dbReference type="EMBL" id="JMQM01000001">
    <property type="protein sequence ID" value="KFB09833.1"/>
    <property type="molecule type" value="Genomic_DNA"/>
</dbReference>
<evidence type="ECO:0000313" key="6">
    <source>
        <dbReference type="Proteomes" id="UP000053675"/>
    </source>
</evidence>
<keyword evidence="1" id="KW-0805">Transcription regulation</keyword>
<accession>A0A084UA47</accession>
<evidence type="ECO:0000313" key="5">
    <source>
        <dbReference type="EMBL" id="KFB09833.1"/>
    </source>
</evidence>
<dbReference type="Gene3D" id="1.20.120.530">
    <property type="entry name" value="GntR ligand-binding domain-like"/>
    <property type="match status" value="1"/>
</dbReference>
<dbReference type="AlphaFoldDB" id="A0A084UA47"/>
<gene>
    <name evidence="5" type="ORF">EL18_00852</name>
</gene>
<dbReference type="PRINTS" id="PR00035">
    <property type="entry name" value="HTHGNTR"/>
</dbReference>
<keyword evidence="2" id="KW-0238">DNA-binding</keyword>